<sequence length="135" mass="14791">MGKVIQMERTPINPWSWSVTLGFDQATLVEGHRRQLVCSGQDAVDANGTPLHPDDMAAQIELAMDNLQEVLDGAEMTLANVVRLNVYSTDVDELFKHFPLITERFGGNRFATSVLGVARLAAPQLKVLLEATAVD</sequence>
<dbReference type="PANTHER" id="PTHR43857:SF1">
    <property type="entry name" value="YJGH FAMILY PROTEIN"/>
    <property type="match status" value="1"/>
</dbReference>
<protein>
    <submittedName>
        <fullName evidence="1">Enamine deaminase RidA (YjgF/YER057c/UK114 family)</fullName>
    </submittedName>
</protein>
<name>A0A4R2IR17_9PSEU</name>
<keyword evidence="2" id="KW-1185">Reference proteome</keyword>
<dbReference type="SUPFAM" id="SSF55298">
    <property type="entry name" value="YjgF-like"/>
    <property type="match status" value="1"/>
</dbReference>
<reference evidence="1 2" key="1">
    <citation type="submission" date="2019-03" db="EMBL/GenBank/DDBJ databases">
        <title>Genomic Encyclopedia of Type Strains, Phase IV (KMG-IV): sequencing the most valuable type-strain genomes for metagenomic binning, comparative biology and taxonomic classification.</title>
        <authorList>
            <person name="Goeker M."/>
        </authorList>
    </citation>
    <scope>NUCLEOTIDE SEQUENCE [LARGE SCALE GENOMIC DNA]</scope>
    <source>
        <strain evidence="1 2">DSM 45934</strain>
    </source>
</reference>
<dbReference type="InterPro" id="IPR006175">
    <property type="entry name" value="YjgF/YER057c/UK114"/>
</dbReference>
<dbReference type="EMBL" id="SLWS01000017">
    <property type="protein sequence ID" value="TCO47417.1"/>
    <property type="molecule type" value="Genomic_DNA"/>
</dbReference>
<proteinExistence type="predicted"/>
<evidence type="ECO:0000313" key="1">
    <source>
        <dbReference type="EMBL" id="TCO47417.1"/>
    </source>
</evidence>
<dbReference type="Gene3D" id="3.30.1330.40">
    <property type="entry name" value="RutC-like"/>
    <property type="match status" value="1"/>
</dbReference>
<gene>
    <name evidence="1" type="ORF">EV192_117157</name>
</gene>
<dbReference type="InterPro" id="IPR035959">
    <property type="entry name" value="RutC-like_sf"/>
</dbReference>
<accession>A0A4R2IR17</accession>
<dbReference type="CDD" id="cd00448">
    <property type="entry name" value="YjgF_YER057c_UK114_family"/>
    <property type="match status" value="1"/>
</dbReference>
<comment type="caution">
    <text evidence="1">The sequence shown here is derived from an EMBL/GenBank/DDBJ whole genome shotgun (WGS) entry which is preliminary data.</text>
</comment>
<organism evidence="1 2">
    <name type="scientific">Actinocrispum wychmicini</name>
    <dbReference type="NCBI Taxonomy" id="1213861"/>
    <lineage>
        <taxon>Bacteria</taxon>
        <taxon>Bacillati</taxon>
        <taxon>Actinomycetota</taxon>
        <taxon>Actinomycetes</taxon>
        <taxon>Pseudonocardiales</taxon>
        <taxon>Pseudonocardiaceae</taxon>
        <taxon>Actinocrispum</taxon>
    </lineage>
</organism>
<dbReference type="Proteomes" id="UP000295680">
    <property type="component" value="Unassembled WGS sequence"/>
</dbReference>
<dbReference type="PANTHER" id="PTHR43857">
    <property type="entry name" value="BLR7761 PROTEIN"/>
    <property type="match status" value="1"/>
</dbReference>
<evidence type="ECO:0000313" key="2">
    <source>
        <dbReference type="Proteomes" id="UP000295680"/>
    </source>
</evidence>
<dbReference type="Pfam" id="PF01042">
    <property type="entry name" value="Ribonuc_L-PSP"/>
    <property type="match status" value="1"/>
</dbReference>
<dbReference type="AlphaFoldDB" id="A0A4R2IR17"/>